<keyword evidence="1" id="KW-0812">Transmembrane</keyword>
<gene>
    <name evidence="2" type="ORF">CPA56_08090</name>
</gene>
<name>A0ABR5ZUD6_9PROT</name>
<feature type="transmembrane region" description="Helical" evidence="1">
    <location>
        <begin position="142"/>
        <end position="164"/>
    </location>
</feature>
<keyword evidence="1" id="KW-1133">Transmembrane helix</keyword>
<dbReference type="Proteomes" id="UP000765338">
    <property type="component" value="Unassembled WGS sequence"/>
</dbReference>
<organism evidence="2 3">
    <name type="scientific">Bombella mellum</name>
    <dbReference type="NCBI Taxonomy" id="2039288"/>
    <lineage>
        <taxon>Bacteria</taxon>
        <taxon>Pseudomonadati</taxon>
        <taxon>Pseudomonadota</taxon>
        <taxon>Alphaproteobacteria</taxon>
        <taxon>Acetobacterales</taxon>
        <taxon>Acetobacteraceae</taxon>
        <taxon>Bombella</taxon>
    </lineage>
</organism>
<keyword evidence="3" id="KW-1185">Reference proteome</keyword>
<proteinExistence type="predicted"/>
<evidence type="ECO:0000313" key="2">
    <source>
        <dbReference type="EMBL" id="MBA5727934.1"/>
    </source>
</evidence>
<protein>
    <submittedName>
        <fullName evidence="2">Uncharacterized protein</fullName>
    </submittedName>
</protein>
<feature type="transmembrane region" description="Helical" evidence="1">
    <location>
        <begin position="68"/>
        <end position="87"/>
    </location>
</feature>
<feature type="transmembrane region" description="Helical" evidence="1">
    <location>
        <begin position="176"/>
        <end position="196"/>
    </location>
</feature>
<evidence type="ECO:0000313" key="3">
    <source>
        <dbReference type="Proteomes" id="UP000765338"/>
    </source>
</evidence>
<feature type="transmembrane region" description="Helical" evidence="1">
    <location>
        <begin position="26"/>
        <end position="56"/>
    </location>
</feature>
<sequence>MIGKVYHNLAAGSCFSKRWAGRTGRFLLLAGGLAVVSLAPVGSAWFAGCVSCGLMMQLAGFLFGRHPVWLVAVPVVGVSGWYAPVLLRLCDQLAIYELMLWGMLAMFVRSLRRGQVPLVTRLAEAVHGSPLRPDVQRYTVGLTWTWSVFFVLALLAPFMAWLLAPHEDWWRIPLRGGTVLAAVVCFMVEMMVRRLVIRNYAHSSLKQNVMAGRSVFMRKD</sequence>
<comment type="caution">
    <text evidence="2">The sequence shown here is derived from an EMBL/GenBank/DDBJ whole genome shotgun (WGS) entry which is preliminary data.</text>
</comment>
<reference evidence="2 3" key="1">
    <citation type="submission" date="2017-10" db="EMBL/GenBank/DDBJ databases">
        <authorList>
            <person name="Jakob F."/>
        </authorList>
    </citation>
    <scope>NUCLEOTIDE SEQUENCE [LARGE SCALE GENOMIC DNA]</scope>
    <source>
        <strain evidence="2 3">TMW 2.1889</strain>
    </source>
</reference>
<dbReference type="EMBL" id="PDLY01000005">
    <property type="protein sequence ID" value="MBA5727934.1"/>
    <property type="molecule type" value="Genomic_DNA"/>
</dbReference>
<keyword evidence="1" id="KW-0472">Membrane</keyword>
<evidence type="ECO:0000256" key="1">
    <source>
        <dbReference type="SAM" id="Phobius"/>
    </source>
</evidence>
<accession>A0ABR5ZUD6</accession>